<proteinExistence type="predicted"/>
<protein>
    <submittedName>
        <fullName evidence="2">Uncharacterized protein</fullName>
    </submittedName>
</protein>
<organism evidence="2 3">
    <name type="scientific">Acidovorax facilis</name>
    <dbReference type="NCBI Taxonomy" id="12917"/>
    <lineage>
        <taxon>Bacteria</taxon>
        <taxon>Pseudomonadati</taxon>
        <taxon>Pseudomonadota</taxon>
        <taxon>Betaproteobacteria</taxon>
        <taxon>Burkholderiales</taxon>
        <taxon>Comamonadaceae</taxon>
        <taxon>Acidovorax</taxon>
    </lineage>
</organism>
<dbReference type="EMBL" id="JBHSAJ010000010">
    <property type="protein sequence ID" value="MFC3934040.1"/>
    <property type="molecule type" value="Genomic_DNA"/>
</dbReference>
<dbReference type="RefSeq" id="WP_252635443.1">
    <property type="nucleotide sequence ID" value="NZ_JAMXAX010000006.1"/>
</dbReference>
<evidence type="ECO:0000313" key="2">
    <source>
        <dbReference type="EMBL" id="MFC3934040.1"/>
    </source>
</evidence>
<dbReference type="Proteomes" id="UP001595693">
    <property type="component" value="Unassembled WGS sequence"/>
</dbReference>
<accession>A0ABV8D6P9</accession>
<feature type="compositionally biased region" description="Pro residues" evidence="1">
    <location>
        <begin position="104"/>
        <end position="124"/>
    </location>
</feature>
<sequence length="674" mass="74066">MAICFKCGSAKSGALVACRSCNAAPRANSEYAVSLALSDHLSSKDQLAQYSHELRSGKKLSVPREALVQALDALKDPQLLAMLGAQPQPATPMPAPSTPTATRQPPPVPPAAPQRVAPPPPPIKQEPRLTTTALHQSAFAVLGVTTRDNRKRIVELAEEKSLELDHDVCQKARSDLTNPRTRLSAEIAWLPGVSPRKATQLVENLLNDPMAIREESGLPTLAHLNLLAAAFEAVDGEHDADDLAGFIMEAAYLAEELTPEEVLRDINEDRAVSGFPEVRALEQIEAELTERKRYYRGAIKDALDRLPPMTLIQVMTETVDGVTSGGEDHAPGLIDDLVDSYEVETHGILQKEAENVHKLIKAARDHAGSGEAAVKPYVDKLDAVARNWDKIAQPIQLSSKARGIDHEASRDLAYEIRGLAIDLFNKHDMLAHSKRLTGLIQELFSEVPEIADRVEEDADALADIFQQRKQAASRKDEWAREITYRAEIGVMFKDALSISPDGVSWKGQNFPLDSITRVRWGGVSHSVNGIPTGTTYTIAFGNRNSEAVVDLKKQDIYTTFIDKLWRAVCVRLLAEILEALKAGRDLHFGDALLHDDGITLVRRKFLGSNEKVRCSWGQVHVWSADGSFCIGAKDDKKVNAGISYIHGANTHILEQAIRMAFKKPGMRRLSDLLQ</sequence>
<gene>
    <name evidence="2" type="ORF">ACFOW3_05330</name>
</gene>
<comment type="caution">
    <text evidence="2">The sequence shown here is derived from an EMBL/GenBank/DDBJ whole genome shotgun (WGS) entry which is preliminary data.</text>
</comment>
<keyword evidence="3" id="KW-1185">Reference proteome</keyword>
<reference evidence="3" key="1">
    <citation type="journal article" date="2019" name="Int. J. Syst. Evol. Microbiol.">
        <title>The Global Catalogue of Microorganisms (GCM) 10K type strain sequencing project: providing services to taxonomists for standard genome sequencing and annotation.</title>
        <authorList>
            <consortium name="The Broad Institute Genomics Platform"/>
            <consortium name="The Broad Institute Genome Sequencing Center for Infectious Disease"/>
            <person name="Wu L."/>
            <person name="Ma J."/>
        </authorList>
    </citation>
    <scope>NUCLEOTIDE SEQUENCE [LARGE SCALE GENOMIC DNA]</scope>
    <source>
        <strain evidence="3">CCUG 2113</strain>
    </source>
</reference>
<feature type="region of interest" description="Disordered" evidence="1">
    <location>
        <begin position="86"/>
        <end position="127"/>
    </location>
</feature>
<evidence type="ECO:0000313" key="3">
    <source>
        <dbReference type="Proteomes" id="UP001595693"/>
    </source>
</evidence>
<name>A0ABV8D6P9_9BURK</name>
<evidence type="ECO:0000256" key="1">
    <source>
        <dbReference type="SAM" id="MobiDB-lite"/>
    </source>
</evidence>